<comment type="caution">
    <text evidence="1">The sequence shown here is derived from an EMBL/GenBank/DDBJ whole genome shotgun (WGS) entry which is preliminary data.</text>
</comment>
<keyword evidence="1" id="KW-0378">Hydrolase</keyword>
<gene>
    <name evidence="1" type="ORF">ACFSAS_12135</name>
</gene>
<dbReference type="Proteomes" id="UP001597092">
    <property type="component" value="Unassembled WGS sequence"/>
</dbReference>
<sequence>MPRTIRISEEEREELVAEIDPEFPKYTTQIMNTANQNSQGTRPATVGQLNEIIEEYKQEYPNGDFEDWKRFYFDEYDGEESIEEATDKVFEMVVKMREAAEEIDREMVNRWVKDLVLYKTYNGLGRTEEAVLKKLSEEYGVPYELGTAEDESKGIDGYLGDQPVSVKPVTYKQKSRLQEDIQAPIVYYEDYSTTDALKLDLEELDEVLG</sequence>
<dbReference type="AlphaFoldDB" id="A0ABD6DXQ3"/>
<protein>
    <submittedName>
        <fullName evidence="1">MjaI family restriction endonuclease</fullName>
        <ecNumber evidence="1">3.1.21.-</ecNumber>
    </submittedName>
</protein>
<dbReference type="InterPro" id="IPR019068">
    <property type="entry name" value="Restrct_endonuc_II_MjaI"/>
</dbReference>
<reference evidence="1 2" key="1">
    <citation type="journal article" date="2019" name="Int. J. Syst. Evol. Microbiol.">
        <title>The Global Catalogue of Microorganisms (GCM) 10K type strain sequencing project: providing services to taxonomists for standard genome sequencing and annotation.</title>
        <authorList>
            <consortium name="The Broad Institute Genomics Platform"/>
            <consortium name="The Broad Institute Genome Sequencing Center for Infectious Disease"/>
            <person name="Wu L."/>
            <person name="Ma J."/>
        </authorList>
    </citation>
    <scope>NUCLEOTIDE SEQUENCE [LARGE SCALE GENOMIC DNA]</scope>
    <source>
        <strain evidence="1 2">CGMCC 1.10387</strain>
    </source>
</reference>
<dbReference type="EC" id="3.1.21.-" evidence="1"/>
<proteinExistence type="predicted"/>
<dbReference type="Pfam" id="PF09568">
    <property type="entry name" value="RE_MjaI"/>
    <property type="match status" value="1"/>
</dbReference>
<keyword evidence="1" id="KW-0540">Nuclease</keyword>
<dbReference type="RefSeq" id="WP_256305388.1">
    <property type="nucleotide sequence ID" value="NZ_JANHAW010000001.1"/>
</dbReference>
<organism evidence="1 2">
    <name type="scientific">Halobellus litoreus</name>
    <dbReference type="NCBI Taxonomy" id="755310"/>
    <lineage>
        <taxon>Archaea</taxon>
        <taxon>Methanobacteriati</taxon>
        <taxon>Methanobacteriota</taxon>
        <taxon>Stenosarchaea group</taxon>
        <taxon>Halobacteria</taxon>
        <taxon>Halobacteriales</taxon>
        <taxon>Haloferacaceae</taxon>
        <taxon>Halobellus</taxon>
    </lineage>
</organism>
<name>A0ABD6DXQ3_9EURY</name>
<dbReference type="GO" id="GO:0016787">
    <property type="term" value="F:hydrolase activity"/>
    <property type="evidence" value="ECO:0007669"/>
    <property type="project" value="UniProtKB-KW"/>
</dbReference>
<keyword evidence="1" id="KW-0255">Endonuclease</keyword>
<keyword evidence="2" id="KW-1185">Reference proteome</keyword>
<dbReference type="EMBL" id="JBHUDP010000004">
    <property type="protein sequence ID" value="MFD1686362.1"/>
    <property type="molecule type" value="Genomic_DNA"/>
</dbReference>
<evidence type="ECO:0000313" key="1">
    <source>
        <dbReference type="EMBL" id="MFD1686362.1"/>
    </source>
</evidence>
<accession>A0ABD6DXQ3</accession>
<dbReference type="GO" id="GO:0004519">
    <property type="term" value="F:endonuclease activity"/>
    <property type="evidence" value="ECO:0007669"/>
    <property type="project" value="UniProtKB-KW"/>
</dbReference>
<evidence type="ECO:0000313" key="2">
    <source>
        <dbReference type="Proteomes" id="UP001597092"/>
    </source>
</evidence>